<feature type="transmembrane region" description="Helical" evidence="4">
    <location>
        <begin position="213"/>
        <end position="231"/>
    </location>
</feature>
<feature type="transmembrane region" description="Helical" evidence="4">
    <location>
        <begin position="390"/>
        <end position="413"/>
    </location>
</feature>
<evidence type="ECO:0000256" key="2">
    <source>
        <dbReference type="ARBA" id="ARBA00022989"/>
    </source>
</evidence>
<dbReference type="InterPro" id="IPR007688">
    <property type="entry name" value="Conjugal_tfr_TrbL/VirB6"/>
</dbReference>
<feature type="transmembrane region" description="Helical" evidence="4">
    <location>
        <begin position="292"/>
        <end position="316"/>
    </location>
</feature>
<feature type="transmembrane region" description="Helical" evidence="4">
    <location>
        <begin position="323"/>
        <end position="346"/>
    </location>
</feature>
<accession>A0A1G2RA62</accession>
<evidence type="ECO:0000256" key="3">
    <source>
        <dbReference type="ARBA" id="ARBA00023136"/>
    </source>
</evidence>
<name>A0A1G2RA62_9BACT</name>
<comment type="caution">
    <text evidence="5">The sequence shown here is derived from an EMBL/GenBank/DDBJ whole genome shotgun (WGS) entry which is preliminary data.</text>
</comment>
<keyword evidence="3 4" id="KW-0472">Membrane</keyword>
<dbReference type="Proteomes" id="UP000178529">
    <property type="component" value="Unassembled WGS sequence"/>
</dbReference>
<evidence type="ECO:0000256" key="4">
    <source>
        <dbReference type="SAM" id="Phobius"/>
    </source>
</evidence>
<dbReference type="EMBL" id="MHTY01000010">
    <property type="protein sequence ID" value="OHA68981.1"/>
    <property type="molecule type" value="Genomic_DNA"/>
</dbReference>
<feature type="transmembrane region" description="Helical" evidence="4">
    <location>
        <begin position="181"/>
        <end position="201"/>
    </location>
</feature>
<evidence type="ECO:0000256" key="1">
    <source>
        <dbReference type="ARBA" id="ARBA00022692"/>
    </source>
</evidence>
<evidence type="ECO:0000313" key="6">
    <source>
        <dbReference type="Proteomes" id="UP000178529"/>
    </source>
</evidence>
<feature type="transmembrane region" description="Helical" evidence="4">
    <location>
        <begin position="352"/>
        <end position="370"/>
    </location>
</feature>
<proteinExistence type="predicted"/>
<evidence type="ECO:0000313" key="5">
    <source>
        <dbReference type="EMBL" id="OHA68981.1"/>
    </source>
</evidence>
<feature type="transmembrane region" description="Helical" evidence="4">
    <location>
        <begin position="243"/>
        <end position="272"/>
    </location>
</feature>
<organism evidence="5 6">
    <name type="scientific">Candidatus Wildermuthbacteria bacterium RIFCSPHIGHO2_02_FULL_48_16</name>
    <dbReference type="NCBI Taxonomy" id="1802453"/>
    <lineage>
        <taxon>Bacteria</taxon>
        <taxon>Candidatus Wildermuthiibacteriota</taxon>
    </lineage>
</organism>
<keyword evidence="2 4" id="KW-1133">Transmembrane helix</keyword>
<sequence>MGKKSYLVVSILLAVFMLGVFFSLDTENAKASRPVPSEASCEGPKDTNRRFECDGERPGTSFEAIPIEPGKCVDVCNDAGGHALRYSSQTQKNGFDWYCFGATAPEKTCKVTGTDEEGKQEIQDLDVTTGVKTVSCGFADFPCVIKGLIGFLAGLLNVFIAPLATLMKAIVLALAKGMNGLINYVVSVPVSPSSVTAPGFVKATWDISRSLANNFFVLLLAIIGLTTILRISSYQWQKTLPSLFVAVLLINFSGVLVGLVVDMANIVTSAFLKGALQGTDWSVNEFGGTEALALHVAQILFYFFVGFAYFATMLLFVVRTVVLWILAAIGPLAFAFAVLPATRAYWEQWFKALIQWAIMGIPISFALYIASKAMSLANKDLETWGTAPTFFAQAVGPFTAVIILLMGISMALAGAPAISQNVMALGKKGITTLGKKAGAAAKTKIPAFARQKIVESGRLQGIAKRMATAPTPGMGKGILGRAAAPLWGTSRALGRTLGPGAIDAQKGVIGAAEKAVDKASVATVVSKFRGASDLEKIGYINRLIKQNDIDEAMSKHGLTFTEIQGARNKAEPYEEHKDMMSALPQLERARMGVVATRKGISIAQAYRDEIIGKIRPDRAKQVSESVLSKPEIVEAMVRSWDGRHIGNFIAQHGSKGVQVLENRIAALAAAAHATPGDWLKSPAGNPALYKYMTSQAGQSLGFTIT</sequence>
<gene>
    <name evidence="5" type="ORF">A3J68_00545</name>
</gene>
<reference evidence="5 6" key="1">
    <citation type="journal article" date="2016" name="Nat. Commun.">
        <title>Thousands of microbial genomes shed light on interconnected biogeochemical processes in an aquifer system.</title>
        <authorList>
            <person name="Anantharaman K."/>
            <person name="Brown C.T."/>
            <person name="Hug L.A."/>
            <person name="Sharon I."/>
            <person name="Castelle C.J."/>
            <person name="Probst A.J."/>
            <person name="Thomas B.C."/>
            <person name="Singh A."/>
            <person name="Wilkins M.J."/>
            <person name="Karaoz U."/>
            <person name="Brodie E.L."/>
            <person name="Williams K.H."/>
            <person name="Hubbard S.S."/>
            <person name="Banfield J.F."/>
        </authorList>
    </citation>
    <scope>NUCLEOTIDE SEQUENCE [LARGE SCALE GENOMIC DNA]</scope>
</reference>
<dbReference type="Pfam" id="PF04610">
    <property type="entry name" value="TrbL"/>
    <property type="match status" value="1"/>
</dbReference>
<feature type="transmembrane region" description="Helical" evidence="4">
    <location>
        <begin position="148"/>
        <end position="174"/>
    </location>
</feature>
<protein>
    <submittedName>
        <fullName evidence="5">Uncharacterized protein</fullName>
    </submittedName>
</protein>
<keyword evidence="1 4" id="KW-0812">Transmembrane</keyword>
<dbReference type="AlphaFoldDB" id="A0A1G2RA62"/>